<name>A0A218XFF4_PUNGR</name>
<evidence type="ECO:0000313" key="2">
    <source>
        <dbReference type="Proteomes" id="UP000197138"/>
    </source>
</evidence>
<dbReference type="Proteomes" id="UP000197138">
    <property type="component" value="Unassembled WGS sequence"/>
</dbReference>
<sequence>MLEKNVTVMKVDATHYLFTNGTLMRNMTRDGYDVSLEEFDWHARILCCFLVKPMPNGQDLVMVDEVDVANMLEDLWESYFLVLAPDIESYRGNFANLIVGGAA</sequence>
<evidence type="ECO:0000313" key="1">
    <source>
        <dbReference type="EMBL" id="OWM83955.1"/>
    </source>
</evidence>
<protein>
    <submittedName>
        <fullName evidence="1">Uncharacterized protein</fullName>
    </submittedName>
</protein>
<accession>A0A218XFF4</accession>
<organism evidence="1 2">
    <name type="scientific">Punica granatum</name>
    <name type="common">Pomegranate</name>
    <dbReference type="NCBI Taxonomy" id="22663"/>
    <lineage>
        <taxon>Eukaryota</taxon>
        <taxon>Viridiplantae</taxon>
        <taxon>Streptophyta</taxon>
        <taxon>Embryophyta</taxon>
        <taxon>Tracheophyta</taxon>
        <taxon>Spermatophyta</taxon>
        <taxon>Magnoliopsida</taxon>
        <taxon>eudicotyledons</taxon>
        <taxon>Gunneridae</taxon>
        <taxon>Pentapetalae</taxon>
        <taxon>rosids</taxon>
        <taxon>malvids</taxon>
        <taxon>Myrtales</taxon>
        <taxon>Lythraceae</taxon>
        <taxon>Punica</taxon>
    </lineage>
</organism>
<proteinExistence type="predicted"/>
<dbReference type="AlphaFoldDB" id="A0A218XFF4"/>
<dbReference type="EMBL" id="MTKT01001810">
    <property type="protein sequence ID" value="OWM83955.1"/>
    <property type="molecule type" value="Genomic_DNA"/>
</dbReference>
<gene>
    <name evidence="1" type="ORF">CDL15_Pgr004386</name>
</gene>
<comment type="caution">
    <text evidence="1">The sequence shown here is derived from an EMBL/GenBank/DDBJ whole genome shotgun (WGS) entry which is preliminary data.</text>
</comment>
<reference evidence="2" key="1">
    <citation type="journal article" date="2017" name="Plant J.">
        <title>The pomegranate (Punica granatum L.) genome and the genomics of punicalagin biosynthesis.</title>
        <authorList>
            <person name="Qin G."/>
            <person name="Xu C."/>
            <person name="Ming R."/>
            <person name="Tang H."/>
            <person name="Guyot R."/>
            <person name="Kramer E.M."/>
            <person name="Hu Y."/>
            <person name="Yi X."/>
            <person name="Qi Y."/>
            <person name="Xu X."/>
            <person name="Gao Z."/>
            <person name="Pan H."/>
            <person name="Jian J."/>
            <person name="Tian Y."/>
            <person name="Yue Z."/>
            <person name="Xu Y."/>
        </authorList>
    </citation>
    <scope>NUCLEOTIDE SEQUENCE [LARGE SCALE GENOMIC DNA]</scope>
    <source>
        <strain evidence="2">cv. Dabenzi</strain>
    </source>
</reference>